<comment type="caution">
    <text evidence="1">The sequence shown here is derived from an EMBL/GenBank/DDBJ whole genome shotgun (WGS) entry which is preliminary data.</text>
</comment>
<accession>A0AAW8DT99</accession>
<gene>
    <name evidence="1" type="ORF">J2W25_001569</name>
</gene>
<proteinExistence type="predicted"/>
<reference evidence="1" key="1">
    <citation type="submission" date="2023-07" db="EMBL/GenBank/DDBJ databases">
        <title>Sorghum-associated microbial communities from plants grown in Nebraska, USA.</title>
        <authorList>
            <person name="Schachtman D."/>
        </authorList>
    </citation>
    <scope>NUCLEOTIDE SEQUENCE</scope>
    <source>
        <strain evidence="1">DS2795</strain>
    </source>
</reference>
<evidence type="ECO:0008006" key="3">
    <source>
        <dbReference type="Google" id="ProtNLM"/>
    </source>
</evidence>
<evidence type="ECO:0000313" key="2">
    <source>
        <dbReference type="Proteomes" id="UP001244295"/>
    </source>
</evidence>
<sequence length="53" mass="5564">MFGVLGILAISIAILTLLALFVDMAITGVPRLSTEFLTSFPSRRAANPGILSS</sequence>
<dbReference type="RefSeq" id="WP_307636167.1">
    <property type="nucleotide sequence ID" value="NZ_JAUSRR010000002.1"/>
</dbReference>
<dbReference type="Proteomes" id="UP001244295">
    <property type="component" value="Unassembled WGS sequence"/>
</dbReference>
<dbReference type="EMBL" id="JAUSRR010000002">
    <property type="protein sequence ID" value="MDP9922554.1"/>
    <property type="molecule type" value="Genomic_DNA"/>
</dbReference>
<evidence type="ECO:0000313" key="1">
    <source>
        <dbReference type="EMBL" id="MDP9922554.1"/>
    </source>
</evidence>
<protein>
    <recommendedName>
        <fullName evidence="3">TRAP C4-dicarboxylate transport system permease DctM subunit domain-containing protein</fullName>
    </recommendedName>
</protein>
<name>A0AAW8DT99_9BURK</name>
<organism evidence="1 2">
    <name type="scientific">Variovorax boronicumulans</name>
    <dbReference type="NCBI Taxonomy" id="436515"/>
    <lineage>
        <taxon>Bacteria</taxon>
        <taxon>Pseudomonadati</taxon>
        <taxon>Pseudomonadota</taxon>
        <taxon>Betaproteobacteria</taxon>
        <taxon>Burkholderiales</taxon>
        <taxon>Comamonadaceae</taxon>
        <taxon>Variovorax</taxon>
    </lineage>
</organism>
<dbReference type="AlphaFoldDB" id="A0AAW8DT99"/>